<keyword evidence="2" id="KW-0812">Transmembrane</keyword>
<evidence type="ECO:0000256" key="1">
    <source>
        <dbReference type="SAM" id="MobiDB-lite"/>
    </source>
</evidence>
<name>A0A150FTV0_GONPE</name>
<protein>
    <submittedName>
        <fullName evidence="3">Uncharacterized protein</fullName>
    </submittedName>
</protein>
<keyword evidence="2" id="KW-0472">Membrane</keyword>
<dbReference type="EMBL" id="LSYV01000908">
    <property type="protein sequence ID" value="KXZ41042.1"/>
    <property type="molecule type" value="Genomic_DNA"/>
</dbReference>
<feature type="compositionally biased region" description="Low complexity" evidence="1">
    <location>
        <begin position="15"/>
        <end position="31"/>
    </location>
</feature>
<evidence type="ECO:0000313" key="3">
    <source>
        <dbReference type="EMBL" id="KXZ41042.1"/>
    </source>
</evidence>
<keyword evidence="2" id="KW-1133">Transmembrane helix</keyword>
<feature type="transmembrane region" description="Helical" evidence="2">
    <location>
        <begin position="80"/>
        <end position="106"/>
    </location>
</feature>
<reference evidence="4" key="1">
    <citation type="journal article" date="2016" name="Nat. Commun.">
        <title>The Gonium pectorale genome demonstrates co-option of cell cycle regulation during the evolution of multicellularity.</title>
        <authorList>
            <person name="Hanschen E.R."/>
            <person name="Marriage T.N."/>
            <person name="Ferris P.J."/>
            <person name="Hamaji T."/>
            <person name="Toyoda A."/>
            <person name="Fujiyama A."/>
            <person name="Neme R."/>
            <person name="Noguchi H."/>
            <person name="Minakuchi Y."/>
            <person name="Suzuki M."/>
            <person name="Kawai-Toyooka H."/>
            <person name="Smith D.R."/>
            <person name="Sparks H."/>
            <person name="Anderson J."/>
            <person name="Bakaric R."/>
            <person name="Luria V."/>
            <person name="Karger A."/>
            <person name="Kirschner M.W."/>
            <person name="Durand P.M."/>
            <person name="Michod R.E."/>
            <person name="Nozaki H."/>
            <person name="Olson B.J."/>
        </authorList>
    </citation>
    <scope>NUCLEOTIDE SEQUENCE [LARGE SCALE GENOMIC DNA]</scope>
    <source>
        <strain evidence="4">NIES-2863</strain>
    </source>
</reference>
<sequence>MAAAFVSPPVKRASHSPSSPPGSAAASDGPSSFSPAFRAYAVALLTSAMAGGAALHRLAPAAFPLPLYLLAAMRDARTRYSAALAACRAMMAGGALLAAGGAALAAGGLRALLWRK</sequence>
<accession>A0A150FTV0</accession>
<dbReference type="Proteomes" id="UP000075714">
    <property type="component" value="Unassembled WGS sequence"/>
</dbReference>
<comment type="caution">
    <text evidence="3">The sequence shown here is derived from an EMBL/GenBank/DDBJ whole genome shotgun (WGS) entry which is preliminary data.</text>
</comment>
<proteinExistence type="predicted"/>
<organism evidence="3 4">
    <name type="scientific">Gonium pectorale</name>
    <name type="common">Green alga</name>
    <dbReference type="NCBI Taxonomy" id="33097"/>
    <lineage>
        <taxon>Eukaryota</taxon>
        <taxon>Viridiplantae</taxon>
        <taxon>Chlorophyta</taxon>
        <taxon>core chlorophytes</taxon>
        <taxon>Chlorophyceae</taxon>
        <taxon>CS clade</taxon>
        <taxon>Chlamydomonadales</taxon>
        <taxon>Volvocaceae</taxon>
        <taxon>Gonium</taxon>
    </lineage>
</organism>
<gene>
    <name evidence="3" type="ORF">GPECTOR_912g171</name>
</gene>
<evidence type="ECO:0000313" key="4">
    <source>
        <dbReference type="Proteomes" id="UP000075714"/>
    </source>
</evidence>
<dbReference type="AlphaFoldDB" id="A0A150FTV0"/>
<feature type="region of interest" description="Disordered" evidence="1">
    <location>
        <begin position="1"/>
        <end position="31"/>
    </location>
</feature>
<keyword evidence="4" id="KW-1185">Reference proteome</keyword>
<evidence type="ECO:0000256" key="2">
    <source>
        <dbReference type="SAM" id="Phobius"/>
    </source>
</evidence>